<comment type="caution">
    <text evidence="2">The sequence shown here is derived from an EMBL/GenBank/DDBJ whole genome shotgun (WGS) entry which is preliminary data.</text>
</comment>
<evidence type="ECO:0000313" key="3">
    <source>
        <dbReference type="Proteomes" id="UP000628736"/>
    </source>
</evidence>
<dbReference type="InterPro" id="IPR046594">
    <property type="entry name" value="DUF6652"/>
</dbReference>
<keyword evidence="1" id="KW-1133">Transmembrane helix</keyword>
<gene>
    <name evidence="2" type="ORF">H8S11_03845</name>
</gene>
<dbReference type="AlphaFoldDB" id="A0A8J6J8N4"/>
<feature type="transmembrane region" description="Helical" evidence="1">
    <location>
        <begin position="38"/>
        <end position="58"/>
    </location>
</feature>
<dbReference type="EMBL" id="JACOPO010000002">
    <property type="protein sequence ID" value="MBC5721952.1"/>
    <property type="molecule type" value="Genomic_DNA"/>
</dbReference>
<keyword evidence="1" id="KW-0812">Transmembrane</keyword>
<organism evidence="2 3">
    <name type="scientific">Flintibacter hominis</name>
    <dbReference type="NCBI Taxonomy" id="2763048"/>
    <lineage>
        <taxon>Bacteria</taxon>
        <taxon>Bacillati</taxon>
        <taxon>Bacillota</taxon>
        <taxon>Clostridia</taxon>
        <taxon>Eubacteriales</taxon>
        <taxon>Flintibacter</taxon>
    </lineage>
</organism>
<name>A0A8J6J8N4_9FIRM</name>
<evidence type="ECO:0000313" key="2">
    <source>
        <dbReference type="EMBL" id="MBC5721952.1"/>
    </source>
</evidence>
<feature type="transmembrane region" description="Helical" evidence="1">
    <location>
        <begin position="118"/>
        <end position="140"/>
    </location>
</feature>
<accession>A0A8J6J8N4</accession>
<keyword evidence="3" id="KW-1185">Reference proteome</keyword>
<protein>
    <submittedName>
        <fullName evidence="2">Uncharacterized protein</fullName>
    </submittedName>
</protein>
<dbReference type="Proteomes" id="UP000628736">
    <property type="component" value="Unassembled WGS sequence"/>
</dbReference>
<dbReference type="Pfam" id="PF20357">
    <property type="entry name" value="DUF6652"/>
    <property type="match status" value="1"/>
</dbReference>
<keyword evidence="1" id="KW-0472">Membrane</keyword>
<proteinExistence type="predicted"/>
<dbReference type="RefSeq" id="WP_186852251.1">
    <property type="nucleotide sequence ID" value="NZ_JACOPO010000002.1"/>
</dbReference>
<feature type="transmembrane region" description="Helical" evidence="1">
    <location>
        <begin position="7"/>
        <end position="26"/>
    </location>
</feature>
<feature type="transmembrane region" description="Helical" evidence="1">
    <location>
        <begin position="79"/>
        <end position="106"/>
    </location>
</feature>
<evidence type="ECO:0000256" key="1">
    <source>
        <dbReference type="SAM" id="Phobius"/>
    </source>
</evidence>
<feature type="transmembrane region" description="Helical" evidence="1">
    <location>
        <begin position="152"/>
        <end position="174"/>
    </location>
</feature>
<sequence>MIIISALYLVSLYGTQAVLLGPILLSDGSGDLDIPWGLLPPAVIANLILAVVAIIFLIKRVRRVQADLSARRRLNHLALAMKLLTIPFFITHLQIWSMVLAAFLVIPGLQILLPSGFLGVAFAYSVVLVTSAYSISGLYVQYRLGNLTGKKFARNVIFQLIFVLDVISYLVFYFQIRRSCKEQTGSEKGES</sequence>
<reference evidence="2" key="1">
    <citation type="submission" date="2020-08" db="EMBL/GenBank/DDBJ databases">
        <title>Genome public.</title>
        <authorList>
            <person name="Liu C."/>
            <person name="Sun Q."/>
        </authorList>
    </citation>
    <scope>NUCLEOTIDE SEQUENCE</scope>
    <source>
        <strain evidence="2">NSJ-23</strain>
    </source>
</reference>